<proteinExistence type="inferred from homology"/>
<dbReference type="PROSITE" id="PS50850">
    <property type="entry name" value="MFS"/>
    <property type="match status" value="1"/>
</dbReference>
<feature type="transmembrane region" description="Helical" evidence="7">
    <location>
        <begin position="59"/>
        <end position="84"/>
    </location>
</feature>
<dbReference type="EMBL" id="PIDR01000883">
    <property type="protein sequence ID" value="PLO65381.1"/>
    <property type="molecule type" value="Genomic_DNA"/>
</dbReference>
<dbReference type="Gene3D" id="1.20.1250.20">
    <property type="entry name" value="MFS general substrate transporter like domains"/>
    <property type="match status" value="1"/>
</dbReference>
<evidence type="ECO:0000256" key="6">
    <source>
        <dbReference type="ARBA" id="ARBA00038514"/>
    </source>
</evidence>
<keyword evidence="2" id="KW-1003">Cell membrane</keyword>
<sequence length="259" mass="28598">MNSYSHNHTTAAAASGARPSRRCIGILALLAVGTMINYLDRTVLGIAAPQLTAELGIDAAMMGIVFSAFAWTYALAQIPGGIFLDRFGNKVTYFLALTLWSLFTLFHGLAVGLKTLLLCRFGLGVSEAPCFPVNSRVVSKWFPQHERARATATYTVGEYIGLAAFSPLLFLILEHHGWRTLFFLTGGLGIAFTFVWWKFYHEPHESKTANKEELEYIGVENTTSVNENIPFNWHDAKRLLCCRQIIGASLGQFAGNTTL</sequence>
<comment type="subcellular location">
    <subcellularLocation>
        <location evidence="1">Membrane</location>
        <topology evidence="1">Multi-pass membrane protein</topology>
    </subcellularLocation>
</comment>
<feature type="transmembrane region" description="Helical" evidence="7">
    <location>
        <begin position="23"/>
        <end position="39"/>
    </location>
</feature>
<dbReference type="Pfam" id="PF07690">
    <property type="entry name" value="MFS_1"/>
    <property type="match status" value="1"/>
</dbReference>
<accession>A0A2J5PH46</accession>
<feature type="transmembrane region" description="Helical" evidence="7">
    <location>
        <begin position="91"/>
        <end position="113"/>
    </location>
</feature>
<protein>
    <submittedName>
        <fullName evidence="9">MFS transporter</fullName>
    </submittedName>
</protein>
<dbReference type="PANTHER" id="PTHR11662:SF399">
    <property type="entry name" value="FI19708P1-RELATED"/>
    <property type="match status" value="1"/>
</dbReference>
<evidence type="ECO:0000256" key="2">
    <source>
        <dbReference type="ARBA" id="ARBA00022475"/>
    </source>
</evidence>
<evidence type="ECO:0000256" key="5">
    <source>
        <dbReference type="ARBA" id="ARBA00023136"/>
    </source>
</evidence>
<evidence type="ECO:0000256" key="1">
    <source>
        <dbReference type="ARBA" id="ARBA00004141"/>
    </source>
</evidence>
<organism evidence="9 10">
    <name type="scientific">Klebsiella michiganensis</name>
    <dbReference type="NCBI Taxonomy" id="1134687"/>
    <lineage>
        <taxon>Bacteria</taxon>
        <taxon>Pseudomonadati</taxon>
        <taxon>Pseudomonadota</taxon>
        <taxon>Gammaproteobacteria</taxon>
        <taxon>Enterobacterales</taxon>
        <taxon>Enterobacteriaceae</taxon>
        <taxon>Klebsiella/Raoultella group</taxon>
        <taxon>Klebsiella</taxon>
    </lineage>
</organism>
<evidence type="ECO:0000259" key="8">
    <source>
        <dbReference type="PROSITE" id="PS50850"/>
    </source>
</evidence>
<comment type="similarity">
    <text evidence="6">Belongs to the major facilitator superfamily. Phthalate permease family.</text>
</comment>
<reference evidence="9 10" key="1">
    <citation type="submission" date="2017-11" db="EMBL/GenBank/DDBJ databases">
        <authorList>
            <person name="Han C.G."/>
        </authorList>
    </citation>
    <scope>NUCLEOTIDE SEQUENCE [LARGE SCALE GENOMIC DNA]</scope>
    <source>
        <strain evidence="9 10">A10</strain>
    </source>
</reference>
<gene>
    <name evidence="9" type="ORF">CWN49_23355</name>
</gene>
<evidence type="ECO:0000313" key="10">
    <source>
        <dbReference type="Proteomes" id="UP000234667"/>
    </source>
</evidence>
<dbReference type="PANTHER" id="PTHR11662">
    <property type="entry name" value="SOLUTE CARRIER FAMILY 17"/>
    <property type="match status" value="1"/>
</dbReference>
<feature type="transmembrane region" description="Helical" evidence="7">
    <location>
        <begin position="180"/>
        <end position="200"/>
    </location>
</feature>
<dbReference type="InterPro" id="IPR050382">
    <property type="entry name" value="MFS_Na/Anion_cotransporter"/>
</dbReference>
<keyword evidence="5 7" id="KW-0472">Membrane</keyword>
<evidence type="ECO:0000313" key="9">
    <source>
        <dbReference type="EMBL" id="PLO65381.1"/>
    </source>
</evidence>
<dbReference type="InterPro" id="IPR011701">
    <property type="entry name" value="MFS"/>
</dbReference>
<dbReference type="AlphaFoldDB" id="A0A2J5PH46"/>
<dbReference type="InterPro" id="IPR036259">
    <property type="entry name" value="MFS_trans_sf"/>
</dbReference>
<feature type="domain" description="Major facilitator superfamily (MFS) profile" evidence="8">
    <location>
        <begin position="26"/>
        <end position="259"/>
    </location>
</feature>
<reference evidence="9 10" key="2">
    <citation type="submission" date="2018-01" db="EMBL/GenBank/DDBJ databases">
        <title>Genomic study of Klebsiella pneumoniae.</title>
        <authorList>
            <person name="Yang Y."/>
            <person name="Bicalho R."/>
        </authorList>
    </citation>
    <scope>NUCLEOTIDE SEQUENCE [LARGE SCALE GENOMIC DNA]</scope>
    <source>
        <strain evidence="9 10">A10</strain>
    </source>
</reference>
<dbReference type="Proteomes" id="UP000234667">
    <property type="component" value="Unassembled WGS sequence"/>
</dbReference>
<evidence type="ECO:0000256" key="4">
    <source>
        <dbReference type="ARBA" id="ARBA00022989"/>
    </source>
</evidence>
<dbReference type="InterPro" id="IPR020846">
    <property type="entry name" value="MFS_dom"/>
</dbReference>
<name>A0A2J5PH46_9ENTR</name>
<keyword evidence="4 7" id="KW-1133">Transmembrane helix</keyword>
<comment type="caution">
    <text evidence="9">The sequence shown here is derived from an EMBL/GenBank/DDBJ whole genome shotgun (WGS) entry which is preliminary data.</text>
</comment>
<dbReference type="GO" id="GO:0016020">
    <property type="term" value="C:membrane"/>
    <property type="evidence" value="ECO:0007669"/>
    <property type="project" value="UniProtKB-SubCell"/>
</dbReference>
<dbReference type="SUPFAM" id="SSF103473">
    <property type="entry name" value="MFS general substrate transporter"/>
    <property type="match status" value="1"/>
</dbReference>
<keyword evidence="3 7" id="KW-0812">Transmembrane</keyword>
<evidence type="ECO:0000256" key="7">
    <source>
        <dbReference type="SAM" id="Phobius"/>
    </source>
</evidence>
<feature type="transmembrane region" description="Helical" evidence="7">
    <location>
        <begin position="152"/>
        <end position="173"/>
    </location>
</feature>
<dbReference type="GO" id="GO:0022857">
    <property type="term" value="F:transmembrane transporter activity"/>
    <property type="evidence" value="ECO:0007669"/>
    <property type="project" value="InterPro"/>
</dbReference>
<evidence type="ECO:0000256" key="3">
    <source>
        <dbReference type="ARBA" id="ARBA00022692"/>
    </source>
</evidence>
<feature type="non-terminal residue" evidence="9">
    <location>
        <position position="259"/>
    </location>
</feature>